<dbReference type="EMBL" id="RCOS01000133">
    <property type="protein sequence ID" value="RSN72943.1"/>
    <property type="molecule type" value="Genomic_DNA"/>
</dbReference>
<dbReference type="NCBIfam" id="TIGR03157">
    <property type="entry name" value="cas_Csc2"/>
    <property type="match status" value="1"/>
</dbReference>
<organism evidence="1 2">
    <name type="scientific">Candidatus Methanodesulfokora washburnensis</name>
    <dbReference type="NCBI Taxonomy" id="2478471"/>
    <lineage>
        <taxon>Archaea</taxon>
        <taxon>Thermoproteota</taxon>
        <taxon>Candidatus Korarchaeia</taxon>
        <taxon>Candidatus Korarchaeia incertae sedis</taxon>
        <taxon>Candidatus Methanodesulfokora</taxon>
    </lineage>
</organism>
<evidence type="ECO:0000313" key="1">
    <source>
        <dbReference type="EMBL" id="RSN72943.1"/>
    </source>
</evidence>
<dbReference type="Proteomes" id="UP000277582">
    <property type="component" value="Unassembled WGS sequence"/>
</dbReference>
<dbReference type="AlphaFoldDB" id="A0A3R9PTY1"/>
<gene>
    <name evidence="1" type="primary">cas7d</name>
    <name evidence="1" type="ORF">D6D85_11870</name>
</gene>
<accession>A0A3R9PTY1</accession>
<proteinExistence type="predicted"/>
<evidence type="ECO:0000313" key="2">
    <source>
        <dbReference type="Proteomes" id="UP000277582"/>
    </source>
</evidence>
<keyword evidence="2" id="KW-1185">Reference proteome</keyword>
<comment type="caution">
    <text evidence="1">The sequence shown here is derived from an EMBL/GenBank/DDBJ whole genome shotgun (WGS) entry which is preliminary data.</text>
</comment>
<name>A0A3R9PTY1_9CREN</name>
<sequence>MKEEIKKLLDGYIVEKPADVIEKGFSGKYIDVYVIRKVVGAIIFRNTDRTELTYTSLNGRTHVEVYSRKFKAPEKLTGLKILKRFNKLPEGYLYNAVSNSDALNNPVSVLYGDSVTGAEGGAQIPSRILYSWALSLEEFHQVAEEKTHNALSEMGTMWEAGGYKQTLFKNIYMKRGHLLQLVSFYNVSLEELIFGLGNILYTHTYGAEDSVNPRNIENEILAVVLSSPFELPVTPYILVEKMYNEEKTDETRGPIEILKSMLLEEIKKYPFAKPLQDNELTDLVKAVRDIYENDEKIKELIEKLSKHSDEFFKKLTGKEGEKKRR</sequence>
<dbReference type="OrthoDB" id="56442at2157"/>
<protein>
    <submittedName>
        <fullName evidence="1">Type I-D CRISPR-associated protein Cas7/Csc2</fullName>
    </submittedName>
</protein>
<reference evidence="1 2" key="1">
    <citation type="submission" date="2018-10" db="EMBL/GenBank/DDBJ databases">
        <title>Co-occurring genomic capacity for anaerobic methane metabolism and dissimilatory sulfite reduction discovered in the Korarchaeota.</title>
        <authorList>
            <person name="Mckay L.J."/>
            <person name="Dlakic M."/>
            <person name="Fields M.W."/>
            <person name="Delmont T.O."/>
            <person name="Eren A.M."/>
            <person name="Jay Z.J."/>
            <person name="Klingelsmith K.B."/>
            <person name="Rusch D.B."/>
            <person name="Inskeep W.P."/>
        </authorList>
    </citation>
    <scope>NUCLEOTIDE SEQUENCE [LARGE SCALE GENOMIC DNA]</scope>
    <source>
        <strain evidence="1 2">MDKW</strain>
    </source>
</reference>
<dbReference type="InterPro" id="IPR017574">
    <property type="entry name" value="CRISPR-assoc_prot_Cas7/Csc2"/>
</dbReference>
<dbReference type="RefSeq" id="WP_125672173.1">
    <property type="nucleotide sequence ID" value="NZ_RCOS01000133.1"/>
</dbReference>
<dbReference type="Pfam" id="PF18320">
    <property type="entry name" value="Csc2"/>
    <property type="match status" value="1"/>
</dbReference>